<protein>
    <submittedName>
        <fullName evidence="2">Discoidin domain-containing protein</fullName>
    </submittedName>
</protein>
<dbReference type="Proteomes" id="UP001493487">
    <property type="component" value="Unassembled WGS sequence"/>
</dbReference>
<proteinExistence type="predicted"/>
<dbReference type="InterPro" id="IPR000421">
    <property type="entry name" value="FA58C"/>
</dbReference>
<name>A0ABV1KT00_9BACL</name>
<accession>A0ABV1KT00</accession>
<dbReference type="PROSITE" id="PS50022">
    <property type="entry name" value="FA58C_3"/>
    <property type="match status" value="1"/>
</dbReference>
<dbReference type="EMBL" id="JASKHM010000006">
    <property type="protein sequence ID" value="MEQ4483245.1"/>
    <property type="molecule type" value="Genomic_DNA"/>
</dbReference>
<comment type="caution">
    <text evidence="2">The sequence shown here is derived from an EMBL/GenBank/DDBJ whole genome shotgun (WGS) entry which is preliminary data.</text>
</comment>
<evidence type="ECO:0000313" key="3">
    <source>
        <dbReference type="Proteomes" id="UP001493487"/>
    </source>
</evidence>
<dbReference type="SUPFAM" id="SSF49785">
    <property type="entry name" value="Galactose-binding domain-like"/>
    <property type="match status" value="2"/>
</dbReference>
<keyword evidence="3" id="KW-1185">Reference proteome</keyword>
<dbReference type="Gene3D" id="2.60.120.260">
    <property type="entry name" value="Galactose-binding domain-like"/>
    <property type="match status" value="2"/>
</dbReference>
<evidence type="ECO:0000313" key="2">
    <source>
        <dbReference type="EMBL" id="MEQ4483245.1"/>
    </source>
</evidence>
<feature type="domain" description="F5/8 type C" evidence="1">
    <location>
        <begin position="597"/>
        <end position="764"/>
    </location>
</feature>
<dbReference type="Gene3D" id="3.20.20.80">
    <property type="entry name" value="Glycosidases"/>
    <property type="match status" value="1"/>
</dbReference>
<gene>
    <name evidence="2" type="ORF">QJS35_12670</name>
</gene>
<dbReference type="InterPro" id="IPR008979">
    <property type="entry name" value="Galactose-bd-like_sf"/>
</dbReference>
<dbReference type="RefSeq" id="WP_232184384.1">
    <property type="nucleotide sequence ID" value="NZ_JAIOAP010000002.1"/>
</dbReference>
<sequence>MKKDRKERGGAVMKKRFLKSGLFVLSGLVIAGVMPLTASAGGTGSFEVGAYWQPPVYIGADYNTNANWANIAAANIDTITAVRVPSGQTLNKSANETGIANSSANNVKLLVTDSDIYGKPIYTAADITALQNLLTPYKNDARVKGINFKDEPGGYEMEGYANAYKVAKAFAPNFDYYVNMLPNHGASSPPGKLIQSNSGALGNGAYVSTANSVGQTITIPAGISYIDGIDMYIDSLQWSSSETLTLKLWNSTAKTSLLGQAAITGNGSGSAPDFHRYFRVAAPVTPGGTYYMELTHNGGGDNSVGWVVRSTGDVYAGGSAYESGAVKTYDFNFRLYTSRDNYGSSYENYLDDWVQYSGADFILYDNYPFRGTSSTDTNSYFLNAELVRGRGLANQVLYGGFMQSVEVRNSAGDVALRAPSLNEMRWNVYTMLTYGFKKMYWFIYWRPDPAGGEYFYNSPVDSNGTQLSNYVNVQTLSSEMRKLGATLKDLTSVRVYHTGTLASGTKALPADFFVKPADLSQPLVFGYFTNASGRKYVMITNRDYTSSKTLNFNFSPKPSTITEISKSTGAEVSVPGYNSTTGVMNLTLSPGEGRLFALPTGFAPYSNLAAEATVTSTSSYESTVDGWGMGKVNDDQRNTIASQSAGWSSNGNTGANHTESITFDLGSVKPVEEIELFPRNDAGNVGQGFPIDFTVKTATSAAGPWTTVLTKTGYPQPGNIGQWFAVTPGTARYVKVEGTNLRRITTEGGQPYRMQFAEVEIYDSPDYAKGALVSASSSVENADWGAYRATDRIHNSVAGSDGWTSNNSLTSNHTESITLDMQAMQTISRVDLFPRNDNGQVGMGFPVNFTIQVAASPSGPWTTVVTQTGYAQPNHLPQSFTFTAQSARYVKVEGTSLRQITTEGGQPYRMQFAEIEIR</sequence>
<reference evidence="2 3" key="1">
    <citation type="journal article" date="2023" name="Genome Announc.">
        <title>Pan-Genome Analyses of the Genus Cohnella and Proposal of the Novel Species Cohnella silvisoli sp. nov., Isolated from Forest Soil.</title>
        <authorList>
            <person name="Wang C."/>
            <person name="Mao L."/>
            <person name="Bao G."/>
            <person name="Zhu H."/>
        </authorList>
    </citation>
    <scope>NUCLEOTIDE SEQUENCE [LARGE SCALE GENOMIC DNA]</scope>
    <source>
        <strain evidence="2 3">NL03-T5-1</strain>
    </source>
</reference>
<dbReference type="Pfam" id="PF00754">
    <property type="entry name" value="F5_F8_type_C"/>
    <property type="match status" value="2"/>
</dbReference>
<evidence type="ECO:0000259" key="1">
    <source>
        <dbReference type="PROSITE" id="PS50022"/>
    </source>
</evidence>
<organism evidence="2 3">
    <name type="scientific">Cohnella silvisoli</name>
    <dbReference type="NCBI Taxonomy" id="2873699"/>
    <lineage>
        <taxon>Bacteria</taxon>
        <taxon>Bacillati</taxon>
        <taxon>Bacillota</taxon>
        <taxon>Bacilli</taxon>
        <taxon>Bacillales</taxon>
        <taxon>Paenibacillaceae</taxon>
        <taxon>Cohnella</taxon>
    </lineage>
</organism>